<proteinExistence type="predicted"/>
<comment type="caution">
    <text evidence="6">The sequence shown here is derived from an EMBL/GenBank/DDBJ whole genome shotgun (WGS) entry which is preliminary data.</text>
</comment>
<dbReference type="PROSITE" id="PS50987">
    <property type="entry name" value="HTH_ARSR_2"/>
    <property type="match status" value="1"/>
</dbReference>
<evidence type="ECO:0000256" key="4">
    <source>
        <dbReference type="SAM" id="MobiDB-lite"/>
    </source>
</evidence>
<dbReference type="InterPro" id="IPR001845">
    <property type="entry name" value="HTH_ArsR_DNA-bd_dom"/>
</dbReference>
<evidence type="ECO:0000313" key="6">
    <source>
        <dbReference type="EMBL" id="EEO27587.1"/>
    </source>
</evidence>
<dbReference type="EMBL" id="ACDP02000023">
    <property type="protein sequence ID" value="EEO27587.1"/>
    <property type="molecule type" value="Genomic_DNA"/>
</dbReference>
<dbReference type="PRINTS" id="PR00778">
    <property type="entry name" value="HTHARSR"/>
</dbReference>
<dbReference type="HOGENOM" id="CLU_1684830_0_0_4"/>
<name>C3X301_9BURK</name>
<dbReference type="PANTHER" id="PTHR43132">
    <property type="entry name" value="ARSENICAL RESISTANCE OPERON REPRESSOR ARSR-RELATED"/>
    <property type="match status" value="1"/>
</dbReference>
<dbReference type="Gene3D" id="1.10.10.10">
    <property type="entry name" value="Winged helix-like DNA-binding domain superfamily/Winged helix DNA-binding domain"/>
    <property type="match status" value="1"/>
</dbReference>
<gene>
    <name evidence="6" type="ORF">OFAG_00740</name>
</gene>
<dbReference type="InterPro" id="IPR036390">
    <property type="entry name" value="WH_DNA-bd_sf"/>
</dbReference>
<dbReference type="eggNOG" id="COG0640">
    <property type="taxonomic scope" value="Bacteria"/>
</dbReference>
<feature type="domain" description="HTH arsR-type" evidence="5">
    <location>
        <begin position="59"/>
        <end position="152"/>
    </location>
</feature>
<feature type="compositionally biased region" description="Basic and acidic residues" evidence="4">
    <location>
        <begin position="13"/>
        <end position="22"/>
    </location>
</feature>
<keyword evidence="7" id="KW-1185">Reference proteome</keyword>
<dbReference type="GO" id="GO:0003677">
    <property type="term" value="F:DNA binding"/>
    <property type="evidence" value="ECO:0007669"/>
    <property type="project" value="UniProtKB-KW"/>
</dbReference>
<dbReference type="NCBIfam" id="NF033788">
    <property type="entry name" value="HTH_metalloreg"/>
    <property type="match status" value="1"/>
</dbReference>
<evidence type="ECO:0000256" key="2">
    <source>
        <dbReference type="ARBA" id="ARBA00023125"/>
    </source>
</evidence>
<evidence type="ECO:0000256" key="3">
    <source>
        <dbReference type="ARBA" id="ARBA00023163"/>
    </source>
</evidence>
<dbReference type="InterPro" id="IPR011991">
    <property type="entry name" value="ArsR-like_HTH"/>
</dbReference>
<dbReference type="Pfam" id="PF01022">
    <property type="entry name" value="HTH_5"/>
    <property type="match status" value="1"/>
</dbReference>
<dbReference type="SMART" id="SM00418">
    <property type="entry name" value="HTH_ARSR"/>
    <property type="match status" value="1"/>
</dbReference>
<evidence type="ECO:0000259" key="5">
    <source>
        <dbReference type="PROSITE" id="PS50987"/>
    </source>
</evidence>
<accession>C3X301</accession>
<dbReference type="SUPFAM" id="SSF46785">
    <property type="entry name" value="Winged helix' DNA-binding domain"/>
    <property type="match status" value="1"/>
</dbReference>
<evidence type="ECO:0000256" key="1">
    <source>
        <dbReference type="ARBA" id="ARBA00023015"/>
    </source>
</evidence>
<dbReference type="PANTHER" id="PTHR43132:SF2">
    <property type="entry name" value="ARSENICAL RESISTANCE OPERON REPRESSOR ARSR-RELATED"/>
    <property type="match status" value="1"/>
</dbReference>
<keyword evidence="1" id="KW-0805">Transcription regulation</keyword>
<keyword evidence="3" id="KW-0804">Transcription</keyword>
<dbReference type="Proteomes" id="UP000003973">
    <property type="component" value="Unassembled WGS sequence"/>
</dbReference>
<sequence>MQAEQSSNPGADKQQKTGKPLEKGHGQHYIFIYNIKIYNLNRRYRRKCMSVNASQWDQLNASAAKAVDLIKKLGNPDRLKLLCRLSQGECHVGQLETECGIRQPTLSQQLGILRRGGLIAGRKEGKQIFYRLNDGPVMEIMTILHRHFCKVEEENQ</sequence>
<evidence type="ECO:0000313" key="7">
    <source>
        <dbReference type="Proteomes" id="UP000003973"/>
    </source>
</evidence>
<feature type="region of interest" description="Disordered" evidence="4">
    <location>
        <begin position="1"/>
        <end position="22"/>
    </location>
</feature>
<dbReference type="AlphaFoldDB" id="C3X301"/>
<dbReference type="InterPro" id="IPR036388">
    <property type="entry name" value="WH-like_DNA-bd_sf"/>
</dbReference>
<keyword evidence="2" id="KW-0238">DNA-binding</keyword>
<protein>
    <recommendedName>
        <fullName evidence="5">HTH arsR-type domain-containing protein</fullName>
    </recommendedName>
</protein>
<dbReference type="InterPro" id="IPR051011">
    <property type="entry name" value="Metal_resp_trans_reg"/>
</dbReference>
<organism evidence="6 7">
    <name type="scientific">Oxalobacter paraformigenes</name>
    <dbReference type="NCBI Taxonomy" id="556268"/>
    <lineage>
        <taxon>Bacteria</taxon>
        <taxon>Pseudomonadati</taxon>
        <taxon>Pseudomonadota</taxon>
        <taxon>Betaproteobacteria</taxon>
        <taxon>Burkholderiales</taxon>
        <taxon>Oxalobacteraceae</taxon>
        <taxon>Oxalobacter</taxon>
    </lineage>
</organism>
<dbReference type="GO" id="GO:0003700">
    <property type="term" value="F:DNA-binding transcription factor activity"/>
    <property type="evidence" value="ECO:0007669"/>
    <property type="project" value="InterPro"/>
</dbReference>
<reference evidence="6" key="1">
    <citation type="submission" date="2011-10" db="EMBL/GenBank/DDBJ databases">
        <title>The Genome Sequence of Oxalobacter formigenes HOxBLS.</title>
        <authorList>
            <consortium name="The Broad Institute Genome Sequencing Platform"/>
            <person name="Earl A."/>
            <person name="Ward D."/>
            <person name="Feldgarden M."/>
            <person name="Gevers D."/>
            <person name="Allison M.J."/>
            <person name="Humphrey S."/>
            <person name="Young S.K."/>
            <person name="Zeng Q."/>
            <person name="Gargeya S."/>
            <person name="Fitzgerald M."/>
            <person name="Haas B."/>
            <person name="Abouelleil A."/>
            <person name="Alvarado L."/>
            <person name="Arachchi H.M."/>
            <person name="Berlin A."/>
            <person name="Brown A."/>
            <person name="Chapman S.B."/>
            <person name="Chen Z."/>
            <person name="Dunbar C."/>
            <person name="Freedman E."/>
            <person name="Gearin G."/>
            <person name="Goldberg J."/>
            <person name="Griggs A."/>
            <person name="Gujja S."/>
            <person name="Heiman D."/>
            <person name="Howarth C."/>
            <person name="Larson L."/>
            <person name="Lui A."/>
            <person name="MacDonald P.J.P."/>
            <person name="Montmayeur A."/>
            <person name="Murphy C."/>
            <person name="Neiman D."/>
            <person name="Pearson M."/>
            <person name="Priest M."/>
            <person name="Roberts A."/>
            <person name="Saif S."/>
            <person name="Shea T."/>
            <person name="Shenoy N."/>
            <person name="Sisk P."/>
            <person name="Stolte C."/>
            <person name="Sykes S."/>
            <person name="Wortman J."/>
            <person name="Nusbaum C."/>
            <person name="Birren B."/>
        </authorList>
    </citation>
    <scope>NUCLEOTIDE SEQUENCE [LARGE SCALE GENOMIC DNA]</scope>
    <source>
        <strain evidence="6">HOxBLS</strain>
    </source>
</reference>
<dbReference type="CDD" id="cd00090">
    <property type="entry name" value="HTH_ARSR"/>
    <property type="match status" value="1"/>
</dbReference>